<dbReference type="PANTHER" id="PTHR10693">
    <property type="entry name" value="RAS GTPASE-ACTIVATING PROTEIN-BINDING PROTEIN"/>
    <property type="match status" value="1"/>
</dbReference>
<dbReference type="KEGG" id="soe:110791950"/>
<gene>
    <name evidence="2" type="primary">LOC110791950</name>
</gene>
<accession>A0A9R0JZ34</accession>
<dbReference type="RefSeq" id="XP_021852414.1">
    <property type="nucleotide sequence ID" value="XM_021996722.1"/>
</dbReference>
<evidence type="ECO:0000313" key="1">
    <source>
        <dbReference type="Proteomes" id="UP000813463"/>
    </source>
</evidence>
<protein>
    <submittedName>
        <fullName evidence="2">Pyruvate dehydrogenase E1 component subunit alpha-1, mitochondrial-like</fullName>
    </submittedName>
</protein>
<name>A0A9R0JZ34_SPIOL</name>
<dbReference type="GO" id="GO:1990904">
    <property type="term" value="C:ribonucleoprotein complex"/>
    <property type="evidence" value="ECO:0007669"/>
    <property type="project" value="TreeGrafter"/>
</dbReference>
<dbReference type="InterPro" id="IPR039539">
    <property type="entry name" value="Ras_GTPase_bind_prot"/>
</dbReference>
<dbReference type="PANTHER" id="PTHR10693:SF75">
    <property type="entry name" value="NUCLEAR TRANSPORT FACTOR 2"/>
    <property type="match status" value="1"/>
</dbReference>
<keyword evidence="1" id="KW-1185">Reference proteome</keyword>
<dbReference type="GO" id="GO:0005829">
    <property type="term" value="C:cytosol"/>
    <property type="evidence" value="ECO:0007669"/>
    <property type="project" value="TreeGrafter"/>
</dbReference>
<dbReference type="GO" id="GO:0003729">
    <property type="term" value="F:mRNA binding"/>
    <property type="evidence" value="ECO:0007669"/>
    <property type="project" value="TreeGrafter"/>
</dbReference>
<reference evidence="2" key="2">
    <citation type="submission" date="2025-08" db="UniProtKB">
        <authorList>
            <consortium name="RefSeq"/>
        </authorList>
    </citation>
    <scope>IDENTIFICATION</scope>
    <source>
        <tissue evidence="2">Leaf</tissue>
    </source>
</reference>
<organism evidence="1 2">
    <name type="scientific">Spinacia oleracea</name>
    <name type="common">Spinach</name>
    <dbReference type="NCBI Taxonomy" id="3562"/>
    <lineage>
        <taxon>Eukaryota</taxon>
        <taxon>Viridiplantae</taxon>
        <taxon>Streptophyta</taxon>
        <taxon>Embryophyta</taxon>
        <taxon>Tracheophyta</taxon>
        <taxon>Spermatophyta</taxon>
        <taxon>Magnoliopsida</taxon>
        <taxon>eudicotyledons</taxon>
        <taxon>Gunneridae</taxon>
        <taxon>Pentapetalae</taxon>
        <taxon>Caryophyllales</taxon>
        <taxon>Chenopodiaceae</taxon>
        <taxon>Chenopodioideae</taxon>
        <taxon>Anserineae</taxon>
        <taxon>Spinacia</taxon>
    </lineage>
</organism>
<dbReference type="GeneID" id="110791950"/>
<dbReference type="Proteomes" id="UP000813463">
    <property type="component" value="Chromosome 1"/>
</dbReference>
<dbReference type="AlphaFoldDB" id="A0A9R0JZ34"/>
<reference evidence="1" key="1">
    <citation type="journal article" date="2021" name="Nat. Commun.">
        <title>Genomic analyses provide insights into spinach domestication and the genetic basis of agronomic traits.</title>
        <authorList>
            <person name="Cai X."/>
            <person name="Sun X."/>
            <person name="Xu C."/>
            <person name="Sun H."/>
            <person name="Wang X."/>
            <person name="Ge C."/>
            <person name="Zhang Z."/>
            <person name="Wang Q."/>
            <person name="Fei Z."/>
            <person name="Jiao C."/>
            <person name="Wang Q."/>
        </authorList>
    </citation>
    <scope>NUCLEOTIDE SEQUENCE [LARGE SCALE GENOMIC DNA]</scope>
    <source>
        <strain evidence="1">cv. Varoflay</strain>
    </source>
</reference>
<sequence length="259" mass="29076">MAQQSTKPNQLKDLKAELRLRPCIAKWGLVGGTFALRCVMKKKHLKFKPVKELYDHGDTLSKSKLFSRVFRVQHTGIKDLMLSLDCEDYKAEILTADTQASYMNGVIVAEILTADTQASYMNGVIVLDTRHLTGKDNVRRNFTESFFDVDQSAPAAPGAGRSVFLESGVDERDLIERVKKLLLVHDISDVEKEVRKEVDEAIAKAKLICDSRRVPDNSDLFTNIYVKGYGVEAPTEMDKVQVPREEEMGLVGFFSLSES</sequence>
<evidence type="ECO:0000313" key="2">
    <source>
        <dbReference type="RefSeq" id="XP_021852414.1"/>
    </source>
</evidence>
<proteinExistence type="predicted"/>